<keyword evidence="3" id="KW-0132">Cell division</keyword>
<keyword evidence="8" id="KW-0131">Cell cycle</keyword>
<dbReference type="Pfam" id="PF02899">
    <property type="entry name" value="Phage_int_SAM_1"/>
    <property type="match status" value="1"/>
</dbReference>
<comment type="subcellular location">
    <subcellularLocation>
        <location evidence="1">Cytoplasm</location>
    </subcellularLocation>
</comment>
<evidence type="ECO:0000259" key="9">
    <source>
        <dbReference type="PROSITE" id="PS51898"/>
    </source>
</evidence>
<dbReference type="NCBIfam" id="NF001399">
    <property type="entry name" value="PRK00283.1"/>
    <property type="match status" value="1"/>
</dbReference>
<dbReference type="EMBL" id="UOEE01000085">
    <property type="protein sequence ID" value="VAV89130.1"/>
    <property type="molecule type" value="Genomic_DNA"/>
</dbReference>
<dbReference type="InterPro" id="IPR011010">
    <property type="entry name" value="DNA_brk_join_enz"/>
</dbReference>
<feature type="domain" description="Core-binding (CB)" evidence="10">
    <location>
        <begin position="1"/>
        <end position="85"/>
    </location>
</feature>
<dbReference type="GO" id="GO:0015074">
    <property type="term" value="P:DNA integration"/>
    <property type="evidence" value="ECO:0007669"/>
    <property type="project" value="UniProtKB-KW"/>
</dbReference>
<dbReference type="InterPro" id="IPR013762">
    <property type="entry name" value="Integrase-like_cat_sf"/>
</dbReference>
<keyword evidence="5" id="KW-0229">DNA integration</keyword>
<organism evidence="11">
    <name type="scientific">hydrothermal vent metagenome</name>
    <dbReference type="NCBI Taxonomy" id="652676"/>
    <lineage>
        <taxon>unclassified sequences</taxon>
        <taxon>metagenomes</taxon>
        <taxon>ecological metagenomes</taxon>
    </lineage>
</organism>
<evidence type="ECO:0000256" key="6">
    <source>
        <dbReference type="ARBA" id="ARBA00023125"/>
    </source>
</evidence>
<dbReference type="PROSITE" id="PS51900">
    <property type="entry name" value="CB"/>
    <property type="match status" value="1"/>
</dbReference>
<dbReference type="GO" id="GO:0007059">
    <property type="term" value="P:chromosome segregation"/>
    <property type="evidence" value="ECO:0007669"/>
    <property type="project" value="UniProtKB-KW"/>
</dbReference>
<evidence type="ECO:0000313" key="11">
    <source>
        <dbReference type="EMBL" id="VAV89130.1"/>
    </source>
</evidence>
<gene>
    <name evidence="11" type="ORF">MNBD_ALPHA06-1396</name>
</gene>
<keyword evidence="6" id="KW-0238">DNA-binding</keyword>
<feature type="domain" description="Tyr recombinase" evidence="9">
    <location>
        <begin position="106"/>
        <end position="296"/>
    </location>
</feature>
<protein>
    <submittedName>
        <fullName evidence="11">Site-specific tyrosine recombinase XerD</fullName>
    </submittedName>
</protein>
<dbReference type="InterPro" id="IPR044068">
    <property type="entry name" value="CB"/>
</dbReference>
<dbReference type="Gene3D" id="1.10.443.10">
    <property type="entry name" value="Intergrase catalytic core"/>
    <property type="match status" value="1"/>
</dbReference>
<dbReference type="InterPro" id="IPR023009">
    <property type="entry name" value="Tyrosine_recombinase_XerC/XerD"/>
</dbReference>
<dbReference type="InterPro" id="IPR010998">
    <property type="entry name" value="Integrase_recombinase_N"/>
</dbReference>
<evidence type="ECO:0000256" key="5">
    <source>
        <dbReference type="ARBA" id="ARBA00022908"/>
    </source>
</evidence>
<evidence type="ECO:0000256" key="1">
    <source>
        <dbReference type="ARBA" id="ARBA00004496"/>
    </source>
</evidence>
<keyword evidence="4" id="KW-0159">Chromosome partition</keyword>
<evidence type="ECO:0000259" key="10">
    <source>
        <dbReference type="PROSITE" id="PS51900"/>
    </source>
</evidence>
<dbReference type="HAMAP" id="MF_01808">
    <property type="entry name" value="Recomb_XerC_XerD"/>
    <property type="match status" value="1"/>
</dbReference>
<sequence>MSAFAVDAFLEMMSAERGAAQNTLAAYRRDLEDLQSHLHTGSREFFAARPEDIESWVRALHARGLAASTAARRLSSSRRFFRFCQSEGWIKDNPVRHISSPKTAKPLPRILSIVQVDQLMKTAATDTSPAGLRMLALLEITYASGLRVSELLALGAFTGKRSETMILVIGKGAKERLVPLTGPALAAIANWREVRSDFIPKGPLATKASKFLFPSRARSGHLSRERFFAMLKALAAKAGLDPKQVSPHVLRHAFASHLLAGGADLRAVQTLLGHADISTTQIYTHLLDERLKQLVESAHPLSKAK</sequence>
<keyword evidence="2" id="KW-0963">Cytoplasm</keyword>
<dbReference type="InterPro" id="IPR002104">
    <property type="entry name" value="Integrase_catalytic"/>
</dbReference>
<name>A0A3B0R7F4_9ZZZZ</name>
<accession>A0A3B0R7F4</accession>
<dbReference type="InterPro" id="IPR004107">
    <property type="entry name" value="Integrase_SAM-like_N"/>
</dbReference>
<proteinExistence type="inferred from homology"/>
<evidence type="ECO:0000256" key="4">
    <source>
        <dbReference type="ARBA" id="ARBA00022829"/>
    </source>
</evidence>
<dbReference type="InterPro" id="IPR050090">
    <property type="entry name" value="Tyrosine_recombinase_XerCD"/>
</dbReference>
<dbReference type="GO" id="GO:0051301">
    <property type="term" value="P:cell division"/>
    <property type="evidence" value="ECO:0007669"/>
    <property type="project" value="UniProtKB-KW"/>
</dbReference>
<reference evidence="11" key="1">
    <citation type="submission" date="2018-06" db="EMBL/GenBank/DDBJ databases">
        <authorList>
            <person name="Zhirakovskaya E."/>
        </authorList>
    </citation>
    <scope>NUCLEOTIDE SEQUENCE</scope>
</reference>
<evidence type="ECO:0000256" key="3">
    <source>
        <dbReference type="ARBA" id="ARBA00022618"/>
    </source>
</evidence>
<dbReference type="Gene3D" id="1.10.150.130">
    <property type="match status" value="1"/>
</dbReference>
<dbReference type="PANTHER" id="PTHR30349:SF90">
    <property type="entry name" value="TYROSINE RECOMBINASE XERD"/>
    <property type="match status" value="1"/>
</dbReference>
<keyword evidence="7" id="KW-0233">DNA recombination</keyword>
<evidence type="ECO:0000256" key="8">
    <source>
        <dbReference type="ARBA" id="ARBA00023306"/>
    </source>
</evidence>
<dbReference type="GO" id="GO:0005737">
    <property type="term" value="C:cytoplasm"/>
    <property type="evidence" value="ECO:0007669"/>
    <property type="project" value="UniProtKB-SubCell"/>
</dbReference>
<dbReference type="SUPFAM" id="SSF56349">
    <property type="entry name" value="DNA breaking-rejoining enzymes"/>
    <property type="match status" value="1"/>
</dbReference>
<evidence type="ECO:0000256" key="2">
    <source>
        <dbReference type="ARBA" id="ARBA00022490"/>
    </source>
</evidence>
<evidence type="ECO:0000256" key="7">
    <source>
        <dbReference type="ARBA" id="ARBA00023172"/>
    </source>
</evidence>
<dbReference type="PROSITE" id="PS51898">
    <property type="entry name" value="TYR_RECOMBINASE"/>
    <property type="match status" value="1"/>
</dbReference>
<dbReference type="GO" id="GO:0003677">
    <property type="term" value="F:DNA binding"/>
    <property type="evidence" value="ECO:0007669"/>
    <property type="project" value="UniProtKB-KW"/>
</dbReference>
<dbReference type="PANTHER" id="PTHR30349">
    <property type="entry name" value="PHAGE INTEGRASE-RELATED"/>
    <property type="match status" value="1"/>
</dbReference>
<dbReference type="GO" id="GO:0006310">
    <property type="term" value="P:DNA recombination"/>
    <property type="evidence" value="ECO:0007669"/>
    <property type="project" value="UniProtKB-KW"/>
</dbReference>
<dbReference type="AlphaFoldDB" id="A0A3B0R7F4"/>
<dbReference type="Pfam" id="PF00589">
    <property type="entry name" value="Phage_integrase"/>
    <property type="match status" value="1"/>
</dbReference>